<sequence>MPNKVPSPKILMSPAETRTLPAFPDPYVEESISPPLLIVRVFLALTWTLPPKPVGTGARTCCELVLRMLPSPSTVIVSAETFTVPALPVDQVDESICPALSTEREPATMTSMSPALPAFPVSPDKG</sequence>
<evidence type="ECO:0000313" key="3">
    <source>
        <dbReference type="Proteomes" id="UP000020077"/>
    </source>
</evidence>
<evidence type="ECO:0000256" key="1">
    <source>
        <dbReference type="SAM" id="MobiDB-lite"/>
    </source>
</evidence>
<feature type="region of interest" description="Disordered" evidence="1">
    <location>
        <begin position="103"/>
        <end position="126"/>
    </location>
</feature>
<dbReference type="Proteomes" id="UP000020077">
    <property type="component" value="Unassembled WGS sequence"/>
</dbReference>
<organism evidence="2 3">
    <name type="scientific">Candidatus Accumulibacter phosphatis</name>
    <dbReference type="NCBI Taxonomy" id="327160"/>
    <lineage>
        <taxon>Bacteria</taxon>
        <taxon>Pseudomonadati</taxon>
        <taxon>Pseudomonadota</taxon>
        <taxon>Betaproteobacteria</taxon>
        <taxon>Candidatus Accumulibacter</taxon>
    </lineage>
</organism>
<reference evidence="2 3" key="1">
    <citation type="submission" date="2014-02" db="EMBL/GenBank/DDBJ databases">
        <title>Expanding our view of genomic diversity in Candidatus Accumulibacter clades.</title>
        <authorList>
            <person name="Skennerton C.T."/>
            <person name="Barr J.J."/>
            <person name="Slater F.R."/>
            <person name="Bond P.L."/>
            <person name="Tyson G.W."/>
        </authorList>
    </citation>
    <scope>NUCLEOTIDE SEQUENCE [LARGE SCALE GENOMIC DNA]</scope>
    <source>
        <strain evidence="3">BA-91</strain>
    </source>
</reference>
<comment type="caution">
    <text evidence="2">The sequence shown here is derived from an EMBL/GenBank/DDBJ whole genome shotgun (WGS) entry which is preliminary data.</text>
</comment>
<dbReference type="AlphaFoldDB" id="A0A080LR05"/>
<evidence type="ECO:0000313" key="2">
    <source>
        <dbReference type="EMBL" id="KFB70551.1"/>
    </source>
</evidence>
<gene>
    <name evidence="2" type="ORF">AW09_004354</name>
</gene>
<proteinExistence type="predicted"/>
<dbReference type="EMBL" id="JDVG02000684">
    <property type="protein sequence ID" value="KFB70551.1"/>
    <property type="molecule type" value="Genomic_DNA"/>
</dbReference>
<name>A0A080LR05_9PROT</name>
<protein>
    <submittedName>
        <fullName evidence="2">Uncharacterized protein</fullName>
    </submittedName>
</protein>
<accession>A0A080LR05</accession>